<feature type="transmembrane region" description="Helical" evidence="1">
    <location>
        <begin position="20"/>
        <end position="40"/>
    </location>
</feature>
<dbReference type="Proteomes" id="UP000593571">
    <property type="component" value="Unassembled WGS sequence"/>
</dbReference>
<organism evidence="2 3">
    <name type="scientific">Rousettus aegyptiacus</name>
    <name type="common">Egyptian fruit bat</name>
    <name type="synonym">Pteropus aegyptiacus</name>
    <dbReference type="NCBI Taxonomy" id="9407"/>
    <lineage>
        <taxon>Eukaryota</taxon>
        <taxon>Metazoa</taxon>
        <taxon>Chordata</taxon>
        <taxon>Craniata</taxon>
        <taxon>Vertebrata</taxon>
        <taxon>Euteleostomi</taxon>
        <taxon>Mammalia</taxon>
        <taxon>Eutheria</taxon>
        <taxon>Laurasiatheria</taxon>
        <taxon>Chiroptera</taxon>
        <taxon>Yinpterochiroptera</taxon>
        <taxon>Pteropodoidea</taxon>
        <taxon>Pteropodidae</taxon>
        <taxon>Rousettinae</taxon>
        <taxon>Rousettus</taxon>
    </lineage>
</organism>
<protein>
    <submittedName>
        <fullName evidence="2">CWC27 spliceosome associated cyclophilin</fullName>
    </submittedName>
</protein>
<keyword evidence="1" id="KW-1133">Transmembrane helix</keyword>
<evidence type="ECO:0000256" key="1">
    <source>
        <dbReference type="SAM" id="Phobius"/>
    </source>
</evidence>
<gene>
    <name evidence="2" type="ORF">HJG63_003521</name>
</gene>
<dbReference type="AlphaFoldDB" id="A0A7J8EY11"/>
<keyword evidence="3" id="KW-1185">Reference proteome</keyword>
<reference evidence="2 3" key="1">
    <citation type="journal article" date="2020" name="Nature">
        <title>Six reference-quality genomes reveal evolution of bat adaptations.</title>
        <authorList>
            <person name="Jebb D."/>
            <person name="Huang Z."/>
            <person name="Pippel M."/>
            <person name="Hughes G.M."/>
            <person name="Lavrichenko K."/>
            <person name="Devanna P."/>
            <person name="Winkler S."/>
            <person name="Jermiin L.S."/>
            <person name="Skirmuntt E.C."/>
            <person name="Katzourakis A."/>
            <person name="Burkitt-Gray L."/>
            <person name="Ray D.A."/>
            <person name="Sullivan K.A.M."/>
            <person name="Roscito J.G."/>
            <person name="Kirilenko B.M."/>
            <person name="Davalos L.M."/>
            <person name="Corthals A.P."/>
            <person name="Power M.L."/>
            <person name="Jones G."/>
            <person name="Ransome R.D."/>
            <person name="Dechmann D.K.N."/>
            <person name="Locatelli A.G."/>
            <person name="Puechmaille S.J."/>
            <person name="Fedrigo O."/>
            <person name="Jarvis E.D."/>
            <person name="Hiller M."/>
            <person name="Vernes S.C."/>
            <person name="Myers E.W."/>
            <person name="Teeling E.C."/>
        </authorList>
    </citation>
    <scope>NUCLEOTIDE SEQUENCE [LARGE SCALE GENOMIC DNA]</scope>
    <source>
        <strain evidence="2">MRouAeg1</strain>
        <tissue evidence="2">Muscle</tissue>
    </source>
</reference>
<keyword evidence="1" id="KW-0472">Membrane</keyword>
<keyword evidence="1" id="KW-0812">Transmembrane</keyword>
<accession>A0A7J8EY11</accession>
<comment type="caution">
    <text evidence="2">The sequence shown here is derived from an EMBL/GenBank/DDBJ whole genome shotgun (WGS) entry which is preliminary data.</text>
</comment>
<sequence length="65" mass="7427">MESPSRMNSTHGCVLIGEDWLPWQMLVLMIMAASFSLHWVEQTNLTISIPSLERLQGIQYITCCD</sequence>
<name>A0A7J8EY11_ROUAE</name>
<proteinExistence type="predicted"/>
<evidence type="ECO:0000313" key="2">
    <source>
        <dbReference type="EMBL" id="KAF6440290.1"/>
    </source>
</evidence>
<evidence type="ECO:0000313" key="3">
    <source>
        <dbReference type="Proteomes" id="UP000593571"/>
    </source>
</evidence>
<dbReference type="EMBL" id="JACASE010000008">
    <property type="protein sequence ID" value="KAF6440290.1"/>
    <property type="molecule type" value="Genomic_DNA"/>
</dbReference>